<keyword evidence="3" id="KW-1185">Reference proteome</keyword>
<dbReference type="EMBL" id="JXAK01000073">
    <property type="protein sequence ID" value="KIL38162.1"/>
    <property type="molecule type" value="Genomic_DNA"/>
</dbReference>
<reference evidence="2 3" key="1">
    <citation type="submission" date="2014-12" db="EMBL/GenBank/DDBJ databases">
        <title>Draft genome sequence of Paenibacillus kamchatkensis strain B-2647.</title>
        <authorList>
            <person name="Karlyshev A.V."/>
            <person name="Kudryashova E.B."/>
        </authorList>
    </citation>
    <scope>NUCLEOTIDE SEQUENCE [LARGE SCALE GENOMIC DNA]</scope>
    <source>
        <strain evidence="2 3">VKM B-2647</strain>
    </source>
</reference>
<keyword evidence="1" id="KW-1133">Transmembrane helix</keyword>
<gene>
    <name evidence="2" type="ORF">SD70_28220</name>
</gene>
<comment type="caution">
    <text evidence="2">The sequence shown here is derived from an EMBL/GenBank/DDBJ whole genome shotgun (WGS) entry which is preliminary data.</text>
</comment>
<proteinExistence type="predicted"/>
<feature type="transmembrane region" description="Helical" evidence="1">
    <location>
        <begin position="31"/>
        <end position="51"/>
    </location>
</feature>
<protein>
    <submittedName>
        <fullName evidence="2">Uncharacterized protein</fullName>
    </submittedName>
</protein>
<feature type="transmembrane region" description="Helical" evidence="1">
    <location>
        <begin position="5"/>
        <end position="25"/>
    </location>
</feature>
<evidence type="ECO:0000256" key="1">
    <source>
        <dbReference type="SAM" id="Phobius"/>
    </source>
</evidence>
<accession>A0ABR5AB01</accession>
<keyword evidence="1" id="KW-0472">Membrane</keyword>
<name>A0ABR5AB01_9BACL</name>
<keyword evidence="1" id="KW-0812">Transmembrane</keyword>
<organism evidence="2 3">
    <name type="scientific">Gordoniibacillus kamchatkensis</name>
    <dbReference type="NCBI Taxonomy" id="1590651"/>
    <lineage>
        <taxon>Bacteria</taxon>
        <taxon>Bacillati</taxon>
        <taxon>Bacillota</taxon>
        <taxon>Bacilli</taxon>
        <taxon>Bacillales</taxon>
        <taxon>Paenibacillaceae</taxon>
        <taxon>Gordoniibacillus</taxon>
    </lineage>
</organism>
<evidence type="ECO:0000313" key="2">
    <source>
        <dbReference type="EMBL" id="KIL38162.1"/>
    </source>
</evidence>
<dbReference type="Proteomes" id="UP000031967">
    <property type="component" value="Unassembled WGS sequence"/>
</dbReference>
<sequence>MSRVIAKSVIVVIAIFFVVQMFISASGMNLAAHPVFGITLAILAVLALLALPISKLIKSRR</sequence>
<evidence type="ECO:0000313" key="3">
    <source>
        <dbReference type="Proteomes" id="UP000031967"/>
    </source>
</evidence>